<keyword evidence="2 6" id="KW-1048">Host nucleus</keyword>
<protein>
    <recommendedName>
        <fullName evidence="6">Packaging protein 3</fullName>
    </recommendedName>
    <alternativeName>
        <fullName evidence="6">L1-52/55 kDa protein</fullName>
    </alternativeName>
    <alternativeName>
        <fullName evidence="6">Packaging protein 52K</fullName>
    </alternativeName>
</protein>
<feature type="compositionally biased region" description="Low complexity" evidence="7">
    <location>
        <begin position="31"/>
        <end position="46"/>
    </location>
</feature>
<feature type="compositionally biased region" description="Low complexity" evidence="7">
    <location>
        <begin position="381"/>
        <end position="394"/>
    </location>
</feature>
<comment type="function">
    <text evidence="6">Involved in viral genome packaging through its interaction with packaging proteins 1 and 2. After proteolyic cleavage by adenovirus protease, L1 52/55k protein is removed from the capsid during viral maturation.</text>
</comment>
<dbReference type="GO" id="GO:0019076">
    <property type="term" value="P:viral release from host cell"/>
    <property type="evidence" value="ECO:0007669"/>
    <property type="project" value="UniProtKB-UniRule"/>
</dbReference>
<evidence type="ECO:0000256" key="3">
    <source>
        <dbReference type="ARBA" id="ARBA00022612"/>
    </source>
</evidence>
<evidence type="ECO:0000256" key="2">
    <source>
        <dbReference type="ARBA" id="ARBA00022562"/>
    </source>
</evidence>
<dbReference type="InterPro" id="IPR037536">
    <property type="entry name" value="ADV_PKG3"/>
</dbReference>
<feature type="modified residue" description="Phosphoserine; by host" evidence="6">
    <location>
        <position position="75"/>
    </location>
</feature>
<gene>
    <name evidence="6 8" type="primary">L1</name>
</gene>
<keyword evidence="3 6" id="KW-1188">Viral release from host cell</keyword>
<evidence type="ECO:0000256" key="6">
    <source>
        <dbReference type="HAMAP-Rule" id="MF_04058"/>
    </source>
</evidence>
<proteinExistence type="evidence at transcript level"/>
<evidence type="ECO:0000313" key="9">
    <source>
        <dbReference type="EMBL" id="BAU36775.1"/>
    </source>
</evidence>
<evidence type="ECO:0000313" key="8">
    <source>
        <dbReference type="EMBL" id="BAU36731.1"/>
    </source>
</evidence>
<comment type="similarity">
    <text evidence="6">Belongs to the adenoviridae packaging protein 3 family.</text>
</comment>
<evidence type="ECO:0000256" key="7">
    <source>
        <dbReference type="SAM" id="MobiDB-lite"/>
    </source>
</evidence>
<organismHost>
    <name type="scientific">Homo sapiens</name>
    <name type="common">Human</name>
    <dbReference type="NCBI Taxonomy" id="9606"/>
</organismHost>
<comment type="miscellaneous">
    <text evidence="6">All late proteins expressed from the major late promoter are produced by alternative splicing and alternative polyadenylation of the same gene giving rise to non-overlapping ORFs. A leader sequence is present in the N-terminus of all these mRNAs and is recognized by the viral shutoff protein to provide expression although conventional translation via ribosome scanning from the cap has been shut off in the host cell.</text>
</comment>
<evidence type="ECO:0000256" key="1">
    <source>
        <dbReference type="ARBA" id="ARBA00022553"/>
    </source>
</evidence>
<evidence type="ECO:0000256" key="5">
    <source>
        <dbReference type="ARBA" id="ARBA00023219"/>
    </source>
</evidence>
<dbReference type="GO" id="GO:0019073">
    <property type="term" value="P:viral DNA genome packaging"/>
    <property type="evidence" value="ECO:0007669"/>
    <property type="project" value="UniProtKB-UniRule"/>
</dbReference>
<feature type="modified residue" description="Phosphoserine; by host" evidence="6">
    <location>
        <position position="360"/>
    </location>
</feature>
<comment type="subcellular location">
    <subcellularLocation>
        <location evidence="6">Host nucleus</location>
    </subcellularLocation>
    <text evidence="6">Nuclear protein present in empty capsids and assembly intermediates.</text>
</comment>
<dbReference type="SMR" id="A0A0U4XAQ4"/>
<keyword evidence="1 6" id="KW-0597">Phosphoprotein</keyword>
<dbReference type="EMBL" id="LC068719">
    <property type="protein sequence ID" value="BAU36731.1"/>
    <property type="molecule type" value="Genomic_DNA"/>
</dbReference>
<feature type="region of interest" description="Disordered" evidence="7">
    <location>
        <begin position="381"/>
        <end position="415"/>
    </location>
</feature>
<feature type="region of interest" description="Disordered" evidence="7">
    <location>
        <begin position="1"/>
        <end position="56"/>
    </location>
</feature>
<name>A0A0U4XAQ4_ADE06</name>
<organism evidence="8">
    <name type="scientific">Human adenovirus C serotype 6</name>
    <name type="common">HAdV-6</name>
    <name type="synonym">Human adenovirus 6</name>
    <dbReference type="NCBI Taxonomy" id="10534"/>
    <lineage>
        <taxon>Viruses</taxon>
        <taxon>Varidnaviria</taxon>
        <taxon>Bamfordvirae</taxon>
        <taxon>Preplasmiviricota</taxon>
        <taxon>Polisuviricotina</taxon>
        <taxon>Pharingeaviricetes</taxon>
        <taxon>Rowavirales</taxon>
        <taxon>Adenoviridae</taxon>
        <taxon>Mastadenovirus</taxon>
        <taxon>Mastadenovirus caesari</taxon>
        <taxon>Human mastadenovirus C</taxon>
    </lineage>
</organism>
<comment type="subunit">
    <text evidence="6">Part of the genome packaging complex composed of packaging proteins 1, 2 and 3; this complex specifically binds to the packaging sequence on the left end of viral genomic DNA and performs packaging of the viral genome. Interacts with hexon-linking protein IIIa; this interaction is required to promote correct genome packaging.</text>
</comment>
<dbReference type="GO" id="GO:0042025">
    <property type="term" value="C:host cell nucleus"/>
    <property type="evidence" value="ECO:0007669"/>
    <property type="project" value="UniProtKB-SubCell"/>
</dbReference>
<reference evidence="8" key="1">
    <citation type="submission" date="2015-07" db="EMBL/GenBank/DDBJ databases">
        <title>Draft genome of Human adenovirus isolates of Fukui 3.</title>
        <authorList>
            <person name="Iida M."/>
        </authorList>
    </citation>
    <scope>NUCLEOTIDE SEQUENCE [LARGE SCALE GENOMIC DNA]</scope>
    <source>
        <strain evidence="8">1050156</strain>
        <strain evidence="9">1050158</strain>
    </source>
</reference>
<feature type="compositionally biased region" description="Basic and acidic residues" evidence="7">
    <location>
        <begin position="76"/>
        <end position="85"/>
    </location>
</feature>
<feature type="compositionally biased region" description="Acidic residues" evidence="7">
    <location>
        <begin position="400"/>
        <end position="415"/>
    </location>
</feature>
<keyword evidence="4 6" id="KW-0426">Late protein</keyword>
<comment type="PTM">
    <text evidence="6">Cleaved at different sites by the viral protease during virion maturation.</text>
</comment>
<dbReference type="HAMAP" id="MF_04058">
    <property type="entry name" value="ADV_PKG3"/>
    <property type="match status" value="1"/>
</dbReference>
<feature type="region of interest" description="Disordered" evidence="7">
    <location>
        <begin position="66"/>
        <end position="85"/>
    </location>
</feature>
<dbReference type="InterPro" id="IPR004292">
    <property type="entry name" value="L1-like"/>
</dbReference>
<dbReference type="Pfam" id="PF03052">
    <property type="entry name" value="Adeno_52K"/>
    <property type="match status" value="1"/>
</dbReference>
<sequence length="415" mass="46996">MHPVLRQMRPPPQQRQEQEQRQTCRAPSPSPTASGGATSAADAAADGDYEPPRRRARHYLDLEEGEGLARLGAPSPERHPRVQLKRDTREAYVPRQNLFRDREGEEPEEMRDRKFHAGRELRHGLNRERLLREEDFEPDARTGISPARAHVAAADLVTAYEQTVNQEINFQKSFNNHVRTLVAREEVAIGLMHLWDFVSALEQNPNSKPLMAQLFLIVQHSRDNEAFRDALLNIVEPEGRWLLDLINILQSIVVQERSLSLADKVAAINYSMLSLGKFYARKIYHTPYVPIDKEVKIEGFYMRMALKVLTLSDDLGVYRNERIHKAVSVSRRRELSDRELMHSLQRALAGTGSGDREAESYFDAGADLRWAPSRRALEAAGAGPGLAVAPARAGNVGGVEEYDEDDEYEPEDGEY</sequence>
<feature type="site" description="Cleavage; by viral protease" evidence="6">
    <location>
        <begin position="351"/>
        <end position="352"/>
    </location>
</feature>
<dbReference type="EMBL" id="LC068720">
    <property type="protein sequence ID" value="BAU36775.1"/>
    <property type="molecule type" value="Genomic_DNA"/>
</dbReference>
<feature type="region of interest" description="Interaction with packaging protein 1" evidence="6">
    <location>
        <begin position="1"/>
        <end position="173"/>
    </location>
</feature>
<keyword evidence="5 6" id="KW-0231">Viral genome packaging</keyword>
<dbReference type="Proteomes" id="UP000317454">
    <property type="component" value="Segment"/>
</dbReference>
<dbReference type="Proteomes" id="UP000317284">
    <property type="component" value="Segment"/>
</dbReference>
<accession>A0A0U4XAQ4</accession>
<evidence type="ECO:0000256" key="4">
    <source>
        <dbReference type="ARBA" id="ARBA00022921"/>
    </source>
</evidence>
<comment type="induction">
    <text evidence="6">Expressed in the early phase and late phase of the viral replicative cycle.</text>
</comment>